<dbReference type="Gene3D" id="3.40.50.150">
    <property type="entry name" value="Vaccinia Virus protein VP39"/>
    <property type="match status" value="1"/>
</dbReference>
<keyword evidence="3" id="KW-1185">Reference proteome</keyword>
<reference evidence="2" key="1">
    <citation type="journal article" date="2020" name="Stud. Mycol.">
        <title>101 Dothideomycetes genomes: a test case for predicting lifestyles and emergence of pathogens.</title>
        <authorList>
            <person name="Haridas S."/>
            <person name="Albert R."/>
            <person name="Binder M."/>
            <person name="Bloem J."/>
            <person name="Labutti K."/>
            <person name="Salamov A."/>
            <person name="Andreopoulos B."/>
            <person name="Baker S."/>
            <person name="Barry K."/>
            <person name="Bills G."/>
            <person name="Bluhm B."/>
            <person name="Cannon C."/>
            <person name="Castanera R."/>
            <person name="Culley D."/>
            <person name="Daum C."/>
            <person name="Ezra D."/>
            <person name="Gonzalez J."/>
            <person name="Henrissat B."/>
            <person name="Kuo A."/>
            <person name="Liang C."/>
            <person name="Lipzen A."/>
            <person name="Lutzoni F."/>
            <person name="Magnuson J."/>
            <person name="Mondo S."/>
            <person name="Nolan M."/>
            <person name="Ohm R."/>
            <person name="Pangilinan J."/>
            <person name="Park H.-J."/>
            <person name="Ramirez L."/>
            <person name="Alfaro M."/>
            <person name="Sun H."/>
            <person name="Tritt A."/>
            <person name="Yoshinaga Y."/>
            <person name="Zwiers L.-H."/>
            <person name="Turgeon B."/>
            <person name="Goodwin S."/>
            <person name="Spatafora J."/>
            <person name="Crous P."/>
            <person name="Grigoriev I."/>
        </authorList>
    </citation>
    <scope>NUCLEOTIDE SEQUENCE</scope>
    <source>
        <strain evidence="2">CBS 122681</strain>
    </source>
</reference>
<dbReference type="InterPro" id="IPR041698">
    <property type="entry name" value="Methyltransf_25"/>
</dbReference>
<dbReference type="PANTHER" id="PTHR43591:SF110">
    <property type="entry name" value="RHODANESE DOMAIN-CONTAINING PROTEIN"/>
    <property type="match status" value="1"/>
</dbReference>
<evidence type="ECO:0000313" key="2">
    <source>
        <dbReference type="EMBL" id="KAF2652204.1"/>
    </source>
</evidence>
<dbReference type="InterPro" id="IPR029063">
    <property type="entry name" value="SAM-dependent_MTases_sf"/>
</dbReference>
<dbReference type="AlphaFoldDB" id="A0A6A6T117"/>
<dbReference type="EMBL" id="MU004407">
    <property type="protein sequence ID" value="KAF2652204.1"/>
    <property type="molecule type" value="Genomic_DNA"/>
</dbReference>
<gene>
    <name evidence="2" type="ORF">K491DRAFT_664173</name>
</gene>
<dbReference type="OrthoDB" id="417697at2759"/>
<organism evidence="2 3">
    <name type="scientific">Lophiostoma macrostomum CBS 122681</name>
    <dbReference type="NCBI Taxonomy" id="1314788"/>
    <lineage>
        <taxon>Eukaryota</taxon>
        <taxon>Fungi</taxon>
        <taxon>Dikarya</taxon>
        <taxon>Ascomycota</taxon>
        <taxon>Pezizomycotina</taxon>
        <taxon>Dothideomycetes</taxon>
        <taxon>Pleosporomycetidae</taxon>
        <taxon>Pleosporales</taxon>
        <taxon>Lophiostomataceae</taxon>
        <taxon>Lophiostoma</taxon>
    </lineage>
</organism>
<dbReference type="Pfam" id="PF13649">
    <property type="entry name" value="Methyltransf_25"/>
    <property type="match status" value="1"/>
</dbReference>
<accession>A0A6A6T117</accession>
<dbReference type="PANTHER" id="PTHR43591">
    <property type="entry name" value="METHYLTRANSFERASE"/>
    <property type="match status" value="1"/>
</dbReference>
<evidence type="ECO:0000313" key="3">
    <source>
        <dbReference type="Proteomes" id="UP000799324"/>
    </source>
</evidence>
<dbReference type="SUPFAM" id="SSF53335">
    <property type="entry name" value="S-adenosyl-L-methionine-dependent methyltransferases"/>
    <property type="match status" value="1"/>
</dbReference>
<name>A0A6A6T117_9PLEO</name>
<feature type="domain" description="Methyltransferase" evidence="1">
    <location>
        <begin position="53"/>
        <end position="145"/>
    </location>
</feature>
<protein>
    <recommendedName>
        <fullName evidence="1">Methyltransferase domain-containing protein</fullName>
    </recommendedName>
</protein>
<dbReference type="CDD" id="cd02440">
    <property type="entry name" value="AdoMet_MTases"/>
    <property type="match status" value="1"/>
</dbReference>
<dbReference type="Proteomes" id="UP000799324">
    <property type="component" value="Unassembled WGS sequence"/>
</dbReference>
<proteinExistence type="predicted"/>
<sequence length="276" mass="30849">MVSSTPKPVEGTAYSLGRCHLAACRLNLQHYLWRETLGFSVHTAIKLPPNPVIADIACGTGLRLIDVSREIPGAQLHGFDMDLTQAPHEGWLPPNISLKHWNFFDEVPQEFAGKFDFVHVRLLVMVLPDDAAPFISRLFELLKPGAYLQWDELDCINMSIRKADASIPTPALEELHKIWTGRYDWTITIDETLYKCGFENASLEYIGDDNLLARAFADCNLMAIDEVAGGMIRSGREDAGKRILGLLIKAHQENAQGAGLSTPRVICVARKPWEER</sequence>
<evidence type="ECO:0000259" key="1">
    <source>
        <dbReference type="Pfam" id="PF13649"/>
    </source>
</evidence>